<evidence type="ECO:0000256" key="1">
    <source>
        <dbReference type="SAM" id="MobiDB-lite"/>
    </source>
</evidence>
<dbReference type="PANTHER" id="PTHR43422:SF3">
    <property type="entry name" value="THIAMINE THIAZOLE SYNTHASE"/>
    <property type="match status" value="1"/>
</dbReference>
<proteinExistence type="predicted"/>
<dbReference type="SUPFAM" id="SSF51905">
    <property type="entry name" value="FAD/NAD(P)-binding domain"/>
    <property type="match status" value="1"/>
</dbReference>
<reference evidence="2 3" key="1">
    <citation type="submission" date="2021-03" db="EMBL/GenBank/DDBJ databases">
        <title>Sequencing the genomes of 1000 actinobacteria strains.</title>
        <authorList>
            <person name="Klenk H.-P."/>
        </authorList>
    </citation>
    <scope>NUCLEOTIDE SEQUENCE [LARGE SCALE GENOMIC DNA]</scope>
    <source>
        <strain evidence="2 3">DSM 41480</strain>
    </source>
</reference>
<dbReference type="PRINTS" id="PR00420">
    <property type="entry name" value="RNGMNOXGNASE"/>
</dbReference>
<dbReference type="Gene3D" id="3.50.50.60">
    <property type="entry name" value="FAD/NAD(P)-binding domain"/>
    <property type="match status" value="1"/>
</dbReference>
<protein>
    <submittedName>
        <fullName evidence="2">2-polyprenyl-6-methoxyphenol hydroxylase-like FAD-dependent oxidoreductase</fullName>
    </submittedName>
</protein>
<dbReference type="PANTHER" id="PTHR43422">
    <property type="entry name" value="THIAMINE THIAZOLE SYNTHASE"/>
    <property type="match status" value="1"/>
</dbReference>
<evidence type="ECO:0000313" key="3">
    <source>
        <dbReference type="Proteomes" id="UP001519291"/>
    </source>
</evidence>
<gene>
    <name evidence="2" type="ORF">JO379_000893</name>
</gene>
<evidence type="ECO:0000313" key="2">
    <source>
        <dbReference type="EMBL" id="MBP2401424.1"/>
    </source>
</evidence>
<sequence>MKSRNTALENSRAVVVGGGIAGLLTARVLADHVAHVVVVEQDRLPEGPEPRRGVPQSTHVHGLGVRGLRTIEGLLPGFTDELTGAGAPLLDLAWDLAMRNPHGWAAVFPSGLGFVCAGRPLVEWTVRRMVRTAPNITFREGTRVTGLVGDATAVTGVRVETRGHPDDAPASLPADLVVDATGRGSAVDHWLKELGCTPPPQEVIDPHLGYASRLYRIPEDHRAPWRSCYIQGGPPGPLRSGVLAPLEGGRWIVTLSGSGADRPTTREEDFLPYARGLADPLIAEAIAHAEPLTGISGSHATSNRRRLIRPGARQPGNLLLTGDALCCFNPVYGQGMTAAALGAVLLGECLSGPDGLPGLSDRYHRRLSALTGTFWDMAATADNLLPGTDGTPPTRSQRLASRYMSRVQAAGTRDPRVHLVFLEVLHSLRPPTSLFAPRTALRTLLPRRAGWSVPQARPAPTAPGNTSDRLR</sequence>
<dbReference type="InterPro" id="IPR036188">
    <property type="entry name" value="FAD/NAD-bd_sf"/>
</dbReference>
<name>A0ABS4XY27_9ACTN</name>
<accession>A0ABS4XY27</accession>
<dbReference type="Proteomes" id="UP001519291">
    <property type="component" value="Unassembled WGS sequence"/>
</dbReference>
<dbReference type="Pfam" id="PF12831">
    <property type="entry name" value="FAD_oxidored"/>
    <property type="match status" value="1"/>
</dbReference>
<keyword evidence="3" id="KW-1185">Reference proteome</keyword>
<feature type="region of interest" description="Disordered" evidence="1">
    <location>
        <begin position="452"/>
        <end position="471"/>
    </location>
</feature>
<organism evidence="2 3">
    <name type="scientific">Streptomyces syringium</name>
    <dbReference type="NCBI Taxonomy" id="76729"/>
    <lineage>
        <taxon>Bacteria</taxon>
        <taxon>Bacillati</taxon>
        <taxon>Actinomycetota</taxon>
        <taxon>Actinomycetes</taxon>
        <taxon>Kitasatosporales</taxon>
        <taxon>Streptomycetaceae</taxon>
        <taxon>Streptomyces</taxon>
    </lineage>
</organism>
<dbReference type="GeneID" id="91567761"/>
<comment type="caution">
    <text evidence="2">The sequence shown here is derived from an EMBL/GenBank/DDBJ whole genome shotgun (WGS) entry which is preliminary data.</text>
</comment>
<dbReference type="RefSeq" id="WP_130880747.1">
    <property type="nucleotide sequence ID" value="NZ_JAGIOH010000001.1"/>
</dbReference>
<dbReference type="EMBL" id="JAGIOH010000001">
    <property type="protein sequence ID" value="MBP2401424.1"/>
    <property type="molecule type" value="Genomic_DNA"/>
</dbReference>